<proteinExistence type="predicted"/>
<evidence type="ECO:0000256" key="1">
    <source>
        <dbReference type="SAM" id="MobiDB-lite"/>
    </source>
</evidence>
<keyword evidence="4" id="KW-1185">Reference proteome</keyword>
<sequence>MIPAHWWTLLLEVEIAQGHLGLQEGATWPAQAPEPGPSALVDAQLADIVPPEKGGPLGREHHRVAAGRPGDQEGLGAGDLGSSAKQHFDSVYEDRTSEQPHWIEPKRAEGYLGFPMTY</sequence>
<feature type="signal peptide" evidence="2">
    <location>
        <begin position="1"/>
        <end position="18"/>
    </location>
</feature>
<dbReference type="AlphaFoldDB" id="A0A8D0B3Z9"/>
<keyword evidence="2" id="KW-0732">Signal</keyword>
<dbReference type="Ensembl" id="ENSSMRT00000002681.1">
    <property type="protein sequence ID" value="ENSSMRP00000002254.1"/>
    <property type="gene ID" value="ENSSMRG00000001932.1"/>
</dbReference>
<accession>A0A8D0B3Z9</accession>
<evidence type="ECO:0000313" key="4">
    <source>
        <dbReference type="Proteomes" id="UP000694421"/>
    </source>
</evidence>
<protein>
    <submittedName>
        <fullName evidence="3">Uncharacterized protein</fullName>
    </submittedName>
</protein>
<feature type="chain" id="PRO_5034352535" evidence="2">
    <location>
        <begin position="19"/>
        <end position="118"/>
    </location>
</feature>
<reference evidence="3" key="2">
    <citation type="submission" date="2025-09" db="UniProtKB">
        <authorList>
            <consortium name="Ensembl"/>
        </authorList>
    </citation>
    <scope>IDENTIFICATION</scope>
</reference>
<name>A0A8D0B3Z9_SALMN</name>
<feature type="region of interest" description="Disordered" evidence="1">
    <location>
        <begin position="49"/>
        <end position="83"/>
    </location>
</feature>
<organism evidence="3 4">
    <name type="scientific">Salvator merianae</name>
    <name type="common">Argentine black and white tegu</name>
    <name type="synonym">Tupinambis merianae</name>
    <dbReference type="NCBI Taxonomy" id="96440"/>
    <lineage>
        <taxon>Eukaryota</taxon>
        <taxon>Metazoa</taxon>
        <taxon>Chordata</taxon>
        <taxon>Craniata</taxon>
        <taxon>Vertebrata</taxon>
        <taxon>Euteleostomi</taxon>
        <taxon>Lepidosauria</taxon>
        <taxon>Squamata</taxon>
        <taxon>Bifurcata</taxon>
        <taxon>Unidentata</taxon>
        <taxon>Episquamata</taxon>
        <taxon>Laterata</taxon>
        <taxon>Teiioidea</taxon>
        <taxon>Teiidae</taxon>
        <taxon>Salvator</taxon>
    </lineage>
</organism>
<evidence type="ECO:0000313" key="3">
    <source>
        <dbReference type="Ensembl" id="ENSSMRP00000002254.1"/>
    </source>
</evidence>
<reference evidence="3" key="1">
    <citation type="submission" date="2025-08" db="UniProtKB">
        <authorList>
            <consortium name="Ensembl"/>
        </authorList>
    </citation>
    <scope>IDENTIFICATION</scope>
</reference>
<evidence type="ECO:0000256" key="2">
    <source>
        <dbReference type="SAM" id="SignalP"/>
    </source>
</evidence>
<dbReference type="Proteomes" id="UP000694421">
    <property type="component" value="Unplaced"/>
</dbReference>